<keyword evidence="3" id="KW-0012">Acyltransferase</keyword>
<sequence length="107" mass="11992">MAFNTSTYPSSGPRGNIPAPVKDYPHRVNVPPELRESMNRTIGYALDFVLDTLDFSPDEPSVPSNEADLRLQPSADPILKDQYCVIIWNDDKHSFDEVIKLICDLTG</sequence>
<proteinExistence type="predicted"/>
<keyword evidence="3" id="KW-0808">Transferase</keyword>
<name>A0ABR2ZCJ1_9AGAR</name>
<protein>
    <submittedName>
        <fullName evidence="3">E3 ubiquitin-protein ligase ubr1</fullName>
        <ecNumber evidence="3">2.3.2.27</ecNumber>
    </submittedName>
</protein>
<dbReference type="Pfam" id="PF02617">
    <property type="entry name" value="ClpS"/>
    <property type="match status" value="1"/>
</dbReference>
<dbReference type="InterPro" id="IPR003769">
    <property type="entry name" value="ClpS_core"/>
</dbReference>
<dbReference type="Proteomes" id="UP001437256">
    <property type="component" value="Unassembled WGS sequence"/>
</dbReference>
<dbReference type="SUPFAM" id="SSF54736">
    <property type="entry name" value="ClpS-like"/>
    <property type="match status" value="1"/>
</dbReference>
<comment type="caution">
    <text evidence="3">The sequence shown here is derived from an EMBL/GenBank/DDBJ whole genome shotgun (WGS) entry which is preliminary data.</text>
</comment>
<accession>A0ABR2ZCJ1</accession>
<evidence type="ECO:0000259" key="2">
    <source>
        <dbReference type="Pfam" id="PF02617"/>
    </source>
</evidence>
<keyword evidence="4" id="KW-1185">Reference proteome</keyword>
<organism evidence="3 4">
    <name type="scientific">Marasmius tenuissimus</name>
    <dbReference type="NCBI Taxonomy" id="585030"/>
    <lineage>
        <taxon>Eukaryota</taxon>
        <taxon>Fungi</taxon>
        <taxon>Dikarya</taxon>
        <taxon>Basidiomycota</taxon>
        <taxon>Agaricomycotina</taxon>
        <taxon>Agaricomycetes</taxon>
        <taxon>Agaricomycetidae</taxon>
        <taxon>Agaricales</taxon>
        <taxon>Marasmiineae</taxon>
        <taxon>Marasmiaceae</taxon>
        <taxon>Marasmius</taxon>
    </lineage>
</organism>
<feature type="region of interest" description="Disordered" evidence="1">
    <location>
        <begin position="1"/>
        <end position="24"/>
    </location>
</feature>
<dbReference type="EC" id="2.3.2.27" evidence="3"/>
<dbReference type="GO" id="GO:0061630">
    <property type="term" value="F:ubiquitin protein ligase activity"/>
    <property type="evidence" value="ECO:0007669"/>
    <property type="project" value="UniProtKB-EC"/>
</dbReference>
<dbReference type="InterPro" id="IPR014719">
    <property type="entry name" value="Ribosomal_bL12_C/ClpS-like"/>
</dbReference>
<dbReference type="EMBL" id="JBBXMP010000293">
    <property type="protein sequence ID" value="KAL0058621.1"/>
    <property type="molecule type" value="Genomic_DNA"/>
</dbReference>
<evidence type="ECO:0000313" key="4">
    <source>
        <dbReference type="Proteomes" id="UP001437256"/>
    </source>
</evidence>
<feature type="domain" description="Adaptor protein ClpS core" evidence="2">
    <location>
        <begin position="81"/>
        <end position="104"/>
    </location>
</feature>
<feature type="compositionally biased region" description="Polar residues" evidence="1">
    <location>
        <begin position="1"/>
        <end position="10"/>
    </location>
</feature>
<evidence type="ECO:0000313" key="3">
    <source>
        <dbReference type="EMBL" id="KAL0058621.1"/>
    </source>
</evidence>
<evidence type="ECO:0000256" key="1">
    <source>
        <dbReference type="SAM" id="MobiDB-lite"/>
    </source>
</evidence>
<gene>
    <name evidence="3" type="primary">UBR1_5</name>
    <name evidence="3" type="ORF">AAF712_014692</name>
</gene>
<reference evidence="3 4" key="1">
    <citation type="submission" date="2024-05" db="EMBL/GenBank/DDBJ databases">
        <title>A draft genome resource for the thread blight pathogen Marasmius tenuissimus strain MS-2.</title>
        <authorList>
            <person name="Yulfo-Soto G.E."/>
            <person name="Baruah I.K."/>
            <person name="Amoako-Attah I."/>
            <person name="Bukari Y."/>
            <person name="Meinhardt L.W."/>
            <person name="Bailey B.A."/>
            <person name="Cohen S.P."/>
        </authorList>
    </citation>
    <scope>NUCLEOTIDE SEQUENCE [LARGE SCALE GENOMIC DNA]</scope>
    <source>
        <strain evidence="3 4">MS-2</strain>
    </source>
</reference>